<feature type="region of interest" description="Disordered" evidence="1">
    <location>
        <begin position="29"/>
        <end position="79"/>
    </location>
</feature>
<keyword evidence="3" id="KW-1185">Reference proteome</keyword>
<reference evidence="2" key="1">
    <citation type="submission" date="2021-03" db="EMBL/GenBank/DDBJ databases">
        <title>Roseibium sp. CAU 1637 isolated from Incheon.</title>
        <authorList>
            <person name="Kim W."/>
        </authorList>
    </citation>
    <scope>NUCLEOTIDE SEQUENCE</scope>
    <source>
        <strain evidence="2">CAU 1637</strain>
    </source>
</reference>
<evidence type="ECO:0000256" key="1">
    <source>
        <dbReference type="SAM" id="MobiDB-lite"/>
    </source>
</evidence>
<organism evidence="2 3">
    <name type="scientific">Roseibium limicola</name>
    <dbReference type="NCBI Taxonomy" id="2816037"/>
    <lineage>
        <taxon>Bacteria</taxon>
        <taxon>Pseudomonadati</taxon>
        <taxon>Pseudomonadota</taxon>
        <taxon>Alphaproteobacteria</taxon>
        <taxon>Hyphomicrobiales</taxon>
        <taxon>Stappiaceae</taxon>
        <taxon>Roseibium</taxon>
    </lineage>
</organism>
<gene>
    <name evidence="2" type="ORF">J0X15_08500</name>
</gene>
<dbReference type="EMBL" id="JAFLNF010000003">
    <property type="protein sequence ID" value="MBO0345258.1"/>
    <property type="molecule type" value="Genomic_DNA"/>
</dbReference>
<name>A0A939EPS0_9HYPH</name>
<accession>A0A939EPS0</accession>
<evidence type="ECO:0000313" key="3">
    <source>
        <dbReference type="Proteomes" id="UP000664779"/>
    </source>
</evidence>
<dbReference type="Proteomes" id="UP000664779">
    <property type="component" value="Unassembled WGS sequence"/>
</dbReference>
<proteinExistence type="predicted"/>
<evidence type="ECO:0000313" key="2">
    <source>
        <dbReference type="EMBL" id="MBO0345258.1"/>
    </source>
</evidence>
<sequence>MERTIAMLLIGLLFGGGIGFVTAAATNSQFEPHDHGNPAHHAAADSHAQVQNTQSAGMSQMASHDHSETLTATPGPEAPSLTMQIIADPMTGWNVHLMPTHFAFAPERASTKNIAGEGHAHLYVNGEKVARVYGPWFHLSSLPKGNVEIRAALYSNDHKGLTLNGAAVESVQTLTIE</sequence>
<dbReference type="RefSeq" id="WP_206939696.1">
    <property type="nucleotide sequence ID" value="NZ_JAFLNF010000003.1"/>
</dbReference>
<dbReference type="AlphaFoldDB" id="A0A939EPS0"/>
<comment type="caution">
    <text evidence="2">The sequence shown here is derived from an EMBL/GenBank/DDBJ whole genome shotgun (WGS) entry which is preliminary data.</text>
</comment>
<protein>
    <submittedName>
        <fullName evidence="2">Uncharacterized protein</fullName>
    </submittedName>
</protein>
<feature type="compositionally biased region" description="Polar residues" evidence="1">
    <location>
        <begin position="48"/>
        <end position="62"/>
    </location>
</feature>